<reference evidence="1" key="1">
    <citation type="submission" date="2023-03" db="EMBL/GenBank/DDBJ databases">
        <title>Massive genome expansion in bonnet fungi (Mycena s.s.) driven by repeated elements and novel gene families across ecological guilds.</title>
        <authorList>
            <consortium name="Lawrence Berkeley National Laboratory"/>
            <person name="Harder C.B."/>
            <person name="Miyauchi S."/>
            <person name="Viragh M."/>
            <person name="Kuo A."/>
            <person name="Thoen E."/>
            <person name="Andreopoulos B."/>
            <person name="Lu D."/>
            <person name="Skrede I."/>
            <person name="Drula E."/>
            <person name="Henrissat B."/>
            <person name="Morin E."/>
            <person name="Kohler A."/>
            <person name="Barry K."/>
            <person name="LaButti K."/>
            <person name="Morin E."/>
            <person name="Salamov A."/>
            <person name="Lipzen A."/>
            <person name="Mereny Z."/>
            <person name="Hegedus B."/>
            <person name="Baldrian P."/>
            <person name="Stursova M."/>
            <person name="Weitz H."/>
            <person name="Taylor A."/>
            <person name="Grigoriev I.V."/>
            <person name="Nagy L.G."/>
            <person name="Martin F."/>
            <person name="Kauserud H."/>
        </authorList>
    </citation>
    <scope>NUCLEOTIDE SEQUENCE</scope>
    <source>
        <strain evidence="1">CBHHK188m</strain>
    </source>
</reference>
<sequence>MEIVSLLQAYCTVTFSTLEAQKTAFQQYHADALYPTDSSIFSAATFELGGPHIHAGASGLYDRYQPNTWSILTALGVYGPVHGGHIILWDLGLVVSFPAGSSILIPTGVLRYSFVKVRNGEHCYSLIQWASAGIDRWFENGLRMDANFAANASRVLHEQRETCHRHLHEDALETFPIDGELQEEAMIYEFLSTNPTLPLKH</sequence>
<dbReference type="Proteomes" id="UP001215280">
    <property type="component" value="Unassembled WGS sequence"/>
</dbReference>
<gene>
    <name evidence="1" type="ORF">DFH07DRAFT_969477</name>
</gene>
<keyword evidence="2" id="KW-1185">Reference proteome</keyword>
<dbReference type="AlphaFoldDB" id="A0AAD7HVV3"/>
<accession>A0AAD7HVV3</accession>
<comment type="caution">
    <text evidence="1">The sequence shown here is derived from an EMBL/GenBank/DDBJ whole genome shotgun (WGS) entry which is preliminary data.</text>
</comment>
<protein>
    <submittedName>
        <fullName evidence="1">Uncharacterized protein</fullName>
    </submittedName>
</protein>
<name>A0AAD7HVV3_9AGAR</name>
<proteinExistence type="predicted"/>
<evidence type="ECO:0000313" key="1">
    <source>
        <dbReference type="EMBL" id="KAJ7729514.1"/>
    </source>
</evidence>
<evidence type="ECO:0000313" key="2">
    <source>
        <dbReference type="Proteomes" id="UP001215280"/>
    </source>
</evidence>
<dbReference type="EMBL" id="JARJLG010000197">
    <property type="protein sequence ID" value="KAJ7729514.1"/>
    <property type="molecule type" value="Genomic_DNA"/>
</dbReference>
<organism evidence="1 2">
    <name type="scientific">Mycena maculata</name>
    <dbReference type="NCBI Taxonomy" id="230809"/>
    <lineage>
        <taxon>Eukaryota</taxon>
        <taxon>Fungi</taxon>
        <taxon>Dikarya</taxon>
        <taxon>Basidiomycota</taxon>
        <taxon>Agaricomycotina</taxon>
        <taxon>Agaricomycetes</taxon>
        <taxon>Agaricomycetidae</taxon>
        <taxon>Agaricales</taxon>
        <taxon>Marasmiineae</taxon>
        <taxon>Mycenaceae</taxon>
        <taxon>Mycena</taxon>
    </lineage>
</organism>